<dbReference type="AlphaFoldDB" id="A0A9P8TG71"/>
<feature type="domain" description="AB hydrolase-1" evidence="1">
    <location>
        <begin position="92"/>
        <end position="190"/>
    </location>
</feature>
<dbReference type="InterPro" id="IPR029058">
    <property type="entry name" value="AB_hydrolase_fold"/>
</dbReference>
<evidence type="ECO:0000313" key="2">
    <source>
        <dbReference type="EMBL" id="KAH3677671.1"/>
    </source>
</evidence>
<dbReference type="PANTHER" id="PTHR12277:SF81">
    <property type="entry name" value="PROTEIN ABHD13"/>
    <property type="match status" value="1"/>
</dbReference>
<dbReference type="GO" id="GO:0008474">
    <property type="term" value="F:palmitoyl-(protein) hydrolase activity"/>
    <property type="evidence" value="ECO:0007669"/>
    <property type="project" value="TreeGrafter"/>
</dbReference>
<comment type="caution">
    <text evidence="2">The sequence shown here is derived from an EMBL/GenBank/DDBJ whole genome shotgun (WGS) entry which is preliminary data.</text>
</comment>
<name>A0A9P8TG71_9ASCO</name>
<dbReference type="EMBL" id="JAEUBD010000095">
    <property type="protein sequence ID" value="KAH3677671.1"/>
    <property type="molecule type" value="Genomic_DNA"/>
</dbReference>
<reference evidence="2" key="2">
    <citation type="submission" date="2021-01" db="EMBL/GenBank/DDBJ databases">
        <authorList>
            <person name="Schikora-Tamarit M.A."/>
        </authorList>
    </citation>
    <scope>NUCLEOTIDE SEQUENCE</scope>
    <source>
        <strain evidence="2">NCAIM Y.01608</strain>
    </source>
</reference>
<dbReference type="Proteomes" id="UP000788993">
    <property type="component" value="Unassembled WGS sequence"/>
</dbReference>
<sequence length="294" mass="33168">MFDLPLHLVKISFVIGSTVAVAALLGIYKYQTNIIYPSGLNGARDHVDTPAEYGLTYQDLTLKTKDSETLKGYLLLHDKNSIDYTNKTVMILSPNAGNIGHFLPVVKYIYQQLRYNVLIYSYRGYGKSTGAPSEKGLKIDADTVMEYVASHAQLAESSLVLYGRSLGGAVTIYIAANYANLVSGIILENTFLSVRKVIPYIFPILSPFKALCHEIWASEDEIVRIPDTIPILFLSALEDEIVPPEHMRTLYELSKSKNKIWKAFAGAHHNDTIVQPKYWDYFYEFMRNINPVEK</sequence>
<evidence type="ECO:0000259" key="1">
    <source>
        <dbReference type="Pfam" id="PF00561"/>
    </source>
</evidence>
<dbReference type="PANTHER" id="PTHR12277">
    <property type="entry name" value="ALPHA/BETA HYDROLASE DOMAIN-CONTAINING PROTEIN"/>
    <property type="match status" value="1"/>
</dbReference>
<accession>A0A9P8TG71</accession>
<dbReference type="Gene3D" id="3.40.50.1820">
    <property type="entry name" value="alpha/beta hydrolase"/>
    <property type="match status" value="1"/>
</dbReference>
<dbReference type="InterPro" id="IPR000073">
    <property type="entry name" value="AB_hydrolase_1"/>
</dbReference>
<reference evidence="2" key="1">
    <citation type="journal article" date="2021" name="Open Biol.">
        <title>Shared evolutionary footprints suggest mitochondrial oxidative damage underlies multiple complex I losses in fungi.</title>
        <authorList>
            <person name="Schikora-Tamarit M.A."/>
            <person name="Marcet-Houben M."/>
            <person name="Nosek J."/>
            <person name="Gabaldon T."/>
        </authorList>
    </citation>
    <scope>NUCLEOTIDE SEQUENCE</scope>
    <source>
        <strain evidence="2">NCAIM Y.01608</strain>
    </source>
</reference>
<proteinExistence type="predicted"/>
<organism evidence="2 3">
    <name type="scientific">Ogataea polymorpha</name>
    <dbReference type="NCBI Taxonomy" id="460523"/>
    <lineage>
        <taxon>Eukaryota</taxon>
        <taxon>Fungi</taxon>
        <taxon>Dikarya</taxon>
        <taxon>Ascomycota</taxon>
        <taxon>Saccharomycotina</taxon>
        <taxon>Pichiomycetes</taxon>
        <taxon>Pichiales</taxon>
        <taxon>Pichiaceae</taxon>
        <taxon>Ogataea</taxon>
    </lineage>
</organism>
<dbReference type="GO" id="GO:0016020">
    <property type="term" value="C:membrane"/>
    <property type="evidence" value="ECO:0007669"/>
    <property type="project" value="TreeGrafter"/>
</dbReference>
<protein>
    <recommendedName>
        <fullName evidence="1">AB hydrolase-1 domain-containing protein</fullName>
    </recommendedName>
</protein>
<dbReference type="SUPFAM" id="SSF53474">
    <property type="entry name" value="alpha/beta-Hydrolases"/>
    <property type="match status" value="1"/>
</dbReference>
<dbReference type="Pfam" id="PF00561">
    <property type="entry name" value="Abhydrolase_1"/>
    <property type="match status" value="1"/>
</dbReference>
<keyword evidence="3" id="KW-1185">Reference proteome</keyword>
<evidence type="ECO:0000313" key="3">
    <source>
        <dbReference type="Proteomes" id="UP000788993"/>
    </source>
</evidence>
<gene>
    <name evidence="2" type="ORF">OGATHE_000325</name>
</gene>